<feature type="region of interest" description="Disordered" evidence="4">
    <location>
        <begin position="75"/>
        <end position="117"/>
    </location>
</feature>
<dbReference type="SUPFAM" id="SSF102114">
    <property type="entry name" value="Radical SAM enzymes"/>
    <property type="match status" value="1"/>
</dbReference>
<dbReference type="PANTHER" id="PTHR30538:SF1">
    <property type="entry name" value="L-LYSINE 2,3-AMINOMUTASE"/>
    <property type="match status" value="1"/>
</dbReference>
<proteinExistence type="predicted"/>
<dbReference type="EMBL" id="CADCUC010000387">
    <property type="protein sequence ID" value="CAA9341343.1"/>
    <property type="molecule type" value="Genomic_DNA"/>
</dbReference>
<feature type="domain" description="Lysine-2,3-aminomutase C-terminal" evidence="5">
    <location>
        <begin position="57"/>
        <end position="107"/>
    </location>
</feature>
<evidence type="ECO:0000256" key="3">
    <source>
        <dbReference type="PIRSR" id="PIRSR603739-50"/>
    </source>
</evidence>
<dbReference type="InterPro" id="IPR013785">
    <property type="entry name" value="Aldolase_TIM"/>
</dbReference>
<feature type="non-terminal residue" evidence="6">
    <location>
        <position position="1"/>
    </location>
</feature>
<accession>A0A6J4LVV4</accession>
<dbReference type="PANTHER" id="PTHR30538">
    <property type="entry name" value="LYSINE 2,3-AMINOMUTASE-RELATED"/>
    <property type="match status" value="1"/>
</dbReference>
<name>A0A6J4LVV4_9HYPH</name>
<sequence length="117" mass="13064">QTVLLRGVNDDPDTLGALMRSFVENRIKPYYLHHGDLAPGTSHFRTSIAEGQALARDLHGRFSGLCQPTYVLDIPGGHGKSPLTPSYVEGSGQDRIRDYRGAWHPYPPHRTETPDRE</sequence>
<dbReference type="Pfam" id="PF12544">
    <property type="entry name" value="LAM_C"/>
    <property type="match status" value="1"/>
</dbReference>
<keyword evidence="2 6" id="KW-0413">Isomerase</keyword>
<dbReference type="InterPro" id="IPR058240">
    <property type="entry name" value="rSAM_sf"/>
</dbReference>
<feature type="modified residue" description="N6-(pyridoxal phosphate)lysine" evidence="3">
    <location>
        <position position="80"/>
    </location>
</feature>
<reference evidence="6" key="1">
    <citation type="submission" date="2020-02" db="EMBL/GenBank/DDBJ databases">
        <authorList>
            <person name="Meier V. D."/>
        </authorList>
    </citation>
    <scope>NUCLEOTIDE SEQUENCE</scope>
    <source>
        <strain evidence="6">AVDCRST_MAG90</strain>
    </source>
</reference>
<feature type="compositionally biased region" description="Basic and acidic residues" evidence="4">
    <location>
        <begin position="92"/>
        <end position="101"/>
    </location>
</feature>
<evidence type="ECO:0000313" key="6">
    <source>
        <dbReference type="EMBL" id="CAA9341343.1"/>
    </source>
</evidence>
<keyword evidence="1" id="KW-0408">Iron</keyword>
<dbReference type="AlphaFoldDB" id="A0A6J4LVV4"/>
<evidence type="ECO:0000256" key="1">
    <source>
        <dbReference type="ARBA" id="ARBA00022485"/>
    </source>
</evidence>
<evidence type="ECO:0000256" key="2">
    <source>
        <dbReference type="ARBA" id="ARBA00023235"/>
    </source>
</evidence>
<keyword evidence="1" id="KW-0479">Metal-binding</keyword>
<gene>
    <name evidence="6" type="ORF">AVDCRST_MAG90-1965</name>
</gene>
<keyword evidence="1" id="KW-0411">Iron-sulfur</keyword>
<dbReference type="EC" id="5.4.3.2" evidence="6"/>
<dbReference type="InterPro" id="IPR003739">
    <property type="entry name" value="Lys_aminomutase/Glu_NH3_mut"/>
</dbReference>
<dbReference type="InterPro" id="IPR025895">
    <property type="entry name" value="LAM_C_dom"/>
</dbReference>
<dbReference type="Gene3D" id="3.20.20.70">
    <property type="entry name" value="Aldolase class I"/>
    <property type="match status" value="1"/>
</dbReference>
<keyword evidence="1" id="KW-0004">4Fe-4S</keyword>
<organism evidence="6">
    <name type="scientific">uncultured Microvirga sp</name>
    <dbReference type="NCBI Taxonomy" id="412392"/>
    <lineage>
        <taxon>Bacteria</taxon>
        <taxon>Pseudomonadati</taxon>
        <taxon>Pseudomonadota</taxon>
        <taxon>Alphaproteobacteria</taxon>
        <taxon>Hyphomicrobiales</taxon>
        <taxon>Methylobacteriaceae</taxon>
        <taxon>Microvirga</taxon>
        <taxon>environmental samples</taxon>
    </lineage>
</organism>
<protein>
    <submittedName>
        <fullName evidence="6">Lysine 2,3-aminomutase</fullName>
        <ecNumber evidence="6">5.4.3.2</ecNumber>
    </submittedName>
</protein>
<comment type="cofactor">
    <cofactor evidence="3">
        <name>pyridoxal 5'-phosphate</name>
        <dbReference type="ChEBI" id="CHEBI:597326"/>
    </cofactor>
</comment>
<evidence type="ECO:0000259" key="5">
    <source>
        <dbReference type="Pfam" id="PF12544"/>
    </source>
</evidence>
<dbReference type="GO" id="GO:0050066">
    <property type="term" value="F:L-lysine 2,3-aminomutase activity"/>
    <property type="evidence" value="ECO:0007669"/>
    <property type="project" value="UniProtKB-EC"/>
</dbReference>
<evidence type="ECO:0000256" key="4">
    <source>
        <dbReference type="SAM" id="MobiDB-lite"/>
    </source>
</evidence>
<keyword evidence="3" id="KW-0663">Pyridoxal phosphate</keyword>
<dbReference type="GO" id="GO:0051539">
    <property type="term" value="F:4 iron, 4 sulfur cluster binding"/>
    <property type="evidence" value="ECO:0007669"/>
    <property type="project" value="UniProtKB-KW"/>
</dbReference>